<dbReference type="InterPro" id="IPR002048">
    <property type="entry name" value="EF_hand_dom"/>
</dbReference>
<dbReference type="Proteomes" id="UP000664940">
    <property type="component" value="Unassembled WGS sequence"/>
</dbReference>
<feature type="compositionally biased region" description="Basic and acidic residues" evidence="3">
    <location>
        <begin position="421"/>
        <end position="437"/>
    </location>
</feature>
<dbReference type="SUPFAM" id="SSF47473">
    <property type="entry name" value="EF-hand"/>
    <property type="match status" value="1"/>
</dbReference>
<feature type="region of interest" description="Disordered" evidence="3">
    <location>
        <begin position="30"/>
        <end position="83"/>
    </location>
</feature>
<organism evidence="5 6">
    <name type="scientific">Phyllostomus discolor</name>
    <name type="common">pale spear-nosed bat</name>
    <dbReference type="NCBI Taxonomy" id="89673"/>
    <lineage>
        <taxon>Eukaryota</taxon>
        <taxon>Metazoa</taxon>
        <taxon>Chordata</taxon>
        <taxon>Craniata</taxon>
        <taxon>Vertebrata</taxon>
        <taxon>Euteleostomi</taxon>
        <taxon>Mammalia</taxon>
        <taxon>Eutheria</taxon>
        <taxon>Laurasiatheria</taxon>
        <taxon>Chiroptera</taxon>
        <taxon>Yangochiroptera</taxon>
        <taxon>Phyllostomidae</taxon>
        <taxon>Phyllostominae</taxon>
        <taxon>Phyllostomus</taxon>
    </lineage>
</organism>
<evidence type="ECO:0000256" key="3">
    <source>
        <dbReference type="SAM" id="MobiDB-lite"/>
    </source>
</evidence>
<dbReference type="GO" id="GO:0007283">
    <property type="term" value="P:spermatogenesis"/>
    <property type="evidence" value="ECO:0007669"/>
    <property type="project" value="InterPro"/>
</dbReference>
<dbReference type="InterPro" id="IPR029297">
    <property type="entry name" value="SPATA32"/>
</dbReference>
<evidence type="ECO:0000313" key="6">
    <source>
        <dbReference type="Proteomes" id="UP000664940"/>
    </source>
</evidence>
<evidence type="ECO:0000259" key="4">
    <source>
        <dbReference type="PROSITE" id="PS50222"/>
    </source>
</evidence>
<evidence type="ECO:0000256" key="2">
    <source>
        <dbReference type="ARBA" id="ARBA00022837"/>
    </source>
</evidence>
<dbReference type="Pfam" id="PF15310">
    <property type="entry name" value="VAD1-2"/>
    <property type="match status" value="1"/>
</dbReference>
<accession>A0A833ZUD7</accession>
<dbReference type="AlphaFoldDB" id="A0A833ZUD7"/>
<name>A0A833ZUD7_9CHIR</name>
<reference evidence="5 6" key="1">
    <citation type="journal article" date="2020" name="Nature">
        <title>Six reference-quality genomes reveal evolution of bat adaptations.</title>
        <authorList>
            <person name="Jebb D."/>
            <person name="Huang Z."/>
            <person name="Pippel M."/>
            <person name="Hughes G.M."/>
            <person name="Lavrichenko K."/>
            <person name="Devanna P."/>
            <person name="Winkler S."/>
            <person name="Jermiin L.S."/>
            <person name="Skirmuntt E.C."/>
            <person name="Katzourakis A."/>
            <person name="Burkitt-Gray L."/>
            <person name="Ray D.A."/>
            <person name="Sullivan K.A.M."/>
            <person name="Roscito J.G."/>
            <person name="Kirilenko B.M."/>
            <person name="Davalos L.M."/>
            <person name="Corthals A.P."/>
            <person name="Power M.L."/>
            <person name="Jones G."/>
            <person name="Ransome R.D."/>
            <person name="Dechmann D.K.N."/>
            <person name="Locatelli A.G."/>
            <person name="Puechmaille S.J."/>
            <person name="Fedrigo O."/>
            <person name="Jarvis E.D."/>
            <person name="Hiller M."/>
            <person name="Vernes S.C."/>
            <person name="Myers E.W."/>
            <person name="Teeling E.C."/>
        </authorList>
    </citation>
    <scope>NUCLEOTIDE SEQUENCE [LARGE SCALE GENOMIC DNA]</scope>
    <source>
        <strain evidence="5">Bat1K_MPI-CBG_1</strain>
    </source>
</reference>
<dbReference type="CDD" id="cd00051">
    <property type="entry name" value="EFh"/>
    <property type="match status" value="1"/>
</dbReference>
<feature type="compositionally biased region" description="Low complexity" evidence="3">
    <location>
        <begin position="219"/>
        <end position="233"/>
    </location>
</feature>
<evidence type="ECO:0000313" key="5">
    <source>
        <dbReference type="EMBL" id="KAF6097321.1"/>
    </source>
</evidence>
<feature type="region of interest" description="Disordered" evidence="3">
    <location>
        <begin position="169"/>
        <end position="234"/>
    </location>
</feature>
<dbReference type="GO" id="GO:0003779">
    <property type="term" value="F:actin binding"/>
    <property type="evidence" value="ECO:0007669"/>
    <property type="project" value="TreeGrafter"/>
</dbReference>
<dbReference type="InterPro" id="IPR018247">
    <property type="entry name" value="EF_Hand_1_Ca_BS"/>
</dbReference>
<dbReference type="PROSITE" id="PS00018">
    <property type="entry name" value="EF_HAND_1"/>
    <property type="match status" value="1"/>
</dbReference>
<feature type="region of interest" description="Disordered" evidence="3">
    <location>
        <begin position="269"/>
        <end position="341"/>
    </location>
</feature>
<dbReference type="InterPro" id="IPR011992">
    <property type="entry name" value="EF-hand-dom_pair"/>
</dbReference>
<evidence type="ECO:0000256" key="1">
    <source>
        <dbReference type="ARBA" id="ARBA00022723"/>
    </source>
</evidence>
<protein>
    <submittedName>
        <fullName evidence="5">Spermatogenesis associated 32</fullName>
    </submittedName>
</protein>
<sequence>MGVTGANGFPCCTKDSVDIIDTQIDINQRQFQLGQREDEPEEDKLLELEPPHKMDLDTEPEVEVEEEEEEEEEEEAEAVPPLEWCLAPTLKPEAKLSSNLEAGHEDLEEERYRVEPIHPYMEEPPEDDTQQVGYPTPVEEAPATPSHNSIHVQTSKHLFWADKITQASEQNLQRETSGQLSEKSSEKTISPLNQESVPKDAPSSEKPLQSPSTPPEPPDAGSGQPSSTHSSSSLPAVISLQDVVNLATSLAIASSSKVDLSGLEYVMKAPQQKSMEPSPAPPPSVESATPRAKEEPEQEKPPELLRKPPEKLLEAGDPKKVCKQKDENKLPLHLDLSKLGSRKAIIEGKVTFLQTPVTSPPQTRDRKEGWRKPGSSGLRCSAKARARGDLGTMESSRGQKTKRALGAQRMHRPPPKPQKLLTRDPGEGQADRTHDGRPQQYTTPLTQREPAAAAAMGTEQASRKSKEYKDLAAAHLIGSGSHRGSQRSSFAARNLPPLTPQQLSAFQDIFELFSSSQTDTVGVHSLRAALRAAGIHLSPWEIREALRQADLDGDGAVGFEDFLGVFTNSHRLAQYLGQVKDIQVWDPQGLQTLFLETLCKLTRLGFVPYKSVREVISYYSKNQQALPLTLGCRGRSRDQGCPERRHRGLNFYCQAERISGLSHAQLASLLHGLHKAAPAGFSNQPVEETRRWKLAPSPPTLVQKQPYSPSPACLQIPAAKNSYK</sequence>
<dbReference type="PANTHER" id="PTHR37338">
    <property type="entry name" value="SPERMATOGENESIS-ASSOCIATED PROTEIN 32"/>
    <property type="match status" value="1"/>
</dbReference>
<keyword evidence="1" id="KW-0479">Metal-binding</keyword>
<feature type="compositionally biased region" description="Acidic residues" evidence="3">
    <location>
        <begin position="57"/>
        <end position="77"/>
    </location>
</feature>
<proteinExistence type="predicted"/>
<feature type="compositionally biased region" description="Basic and acidic residues" evidence="3">
    <location>
        <begin position="291"/>
        <end position="336"/>
    </location>
</feature>
<feature type="region of interest" description="Disordered" evidence="3">
    <location>
        <begin position="119"/>
        <end position="154"/>
    </location>
</feature>
<feature type="compositionally biased region" description="Basic and acidic residues" evidence="3">
    <location>
        <begin position="43"/>
        <end position="56"/>
    </location>
</feature>
<feature type="compositionally biased region" description="Polar residues" evidence="3">
    <location>
        <begin position="145"/>
        <end position="154"/>
    </location>
</feature>
<keyword evidence="2" id="KW-0106">Calcium</keyword>
<dbReference type="SMART" id="SM00054">
    <property type="entry name" value="EFh"/>
    <property type="match status" value="1"/>
</dbReference>
<comment type="caution">
    <text evidence="5">The sequence shown here is derived from an EMBL/GenBank/DDBJ whole genome shotgun (WGS) entry which is preliminary data.</text>
</comment>
<gene>
    <name evidence="5" type="ORF">HJG60_017993</name>
</gene>
<feature type="region of interest" description="Disordered" evidence="3">
    <location>
        <begin position="355"/>
        <end position="467"/>
    </location>
</feature>
<dbReference type="PROSITE" id="PS50222">
    <property type="entry name" value="EF_HAND_2"/>
    <property type="match status" value="1"/>
</dbReference>
<feature type="domain" description="EF-hand" evidence="4">
    <location>
        <begin position="541"/>
        <end position="572"/>
    </location>
</feature>
<dbReference type="GO" id="GO:0005509">
    <property type="term" value="F:calcium ion binding"/>
    <property type="evidence" value="ECO:0007669"/>
    <property type="project" value="InterPro"/>
</dbReference>
<dbReference type="Pfam" id="PF13833">
    <property type="entry name" value="EF-hand_8"/>
    <property type="match status" value="1"/>
</dbReference>
<feature type="compositionally biased region" description="Basic residues" evidence="3">
    <location>
        <begin position="399"/>
        <end position="414"/>
    </location>
</feature>
<dbReference type="Gene3D" id="1.10.238.10">
    <property type="entry name" value="EF-hand"/>
    <property type="match status" value="1"/>
</dbReference>
<dbReference type="GO" id="GO:0048471">
    <property type="term" value="C:perinuclear region of cytoplasm"/>
    <property type="evidence" value="ECO:0007669"/>
    <property type="project" value="TreeGrafter"/>
</dbReference>
<feature type="compositionally biased region" description="Polar residues" evidence="3">
    <location>
        <begin position="169"/>
        <end position="196"/>
    </location>
</feature>
<dbReference type="EMBL" id="JABVXQ010000008">
    <property type="protein sequence ID" value="KAF6097321.1"/>
    <property type="molecule type" value="Genomic_DNA"/>
</dbReference>
<dbReference type="PANTHER" id="PTHR37338:SF1">
    <property type="entry name" value="SPERMATOGENESIS-ASSOCIATED PROTEIN 32"/>
    <property type="match status" value="1"/>
</dbReference>